<evidence type="ECO:0000313" key="3">
    <source>
        <dbReference type="Proteomes" id="UP000178254"/>
    </source>
</evidence>
<evidence type="ECO:0000259" key="1">
    <source>
        <dbReference type="Pfam" id="PF00534"/>
    </source>
</evidence>
<dbReference type="CDD" id="cd03801">
    <property type="entry name" value="GT4_PimA-like"/>
    <property type="match status" value="1"/>
</dbReference>
<dbReference type="SUPFAM" id="SSF53756">
    <property type="entry name" value="UDP-Glycosyltransferase/glycogen phosphorylase"/>
    <property type="match status" value="1"/>
</dbReference>
<organism evidence="2 3">
    <name type="scientific">Candidatus Magasanikbacteria bacterium RIFOXYD2_FULL_41_14</name>
    <dbReference type="NCBI Taxonomy" id="1798709"/>
    <lineage>
        <taxon>Bacteria</taxon>
        <taxon>Candidatus Magasanikiibacteriota</taxon>
    </lineage>
</organism>
<dbReference type="PANTHER" id="PTHR45947">
    <property type="entry name" value="SULFOQUINOVOSYL TRANSFERASE SQD2"/>
    <property type="match status" value="1"/>
</dbReference>
<dbReference type="PANTHER" id="PTHR45947:SF3">
    <property type="entry name" value="SULFOQUINOVOSYL TRANSFERASE SQD2"/>
    <property type="match status" value="1"/>
</dbReference>
<dbReference type="Proteomes" id="UP000178254">
    <property type="component" value="Unassembled WGS sequence"/>
</dbReference>
<comment type="caution">
    <text evidence="2">The sequence shown here is derived from an EMBL/GenBank/DDBJ whole genome shotgun (WGS) entry which is preliminary data.</text>
</comment>
<name>A0A1F6PFK7_9BACT</name>
<dbReference type="InterPro" id="IPR001296">
    <property type="entry name" value="Glyco_trans_1"/>
</dbReference>
<dbReference type="EMBL" id="MFRE01000005">
    <property type="protein sequence ID" value="OGH94952.1"/>
    <property type="molecule type" value="Genomic_DNA"/>
</dbReference>
<dbReference type="InterPro" id="IPR050194">
    <property type="entry name" value="Glycosyltransferase_grp1"/>
</dbReference>
<sequence>MAPADNLNIYLNTNLNTDPPVRQAVLNHDAFGKLKNKKLVLFFTYGVSLDLWERRGLLARELKLYQKLGEYFEKIYFITYGRMDGRFAAKLAADNIAVLPKKFRCPNFIYSLILSIIYWKELSGADFYKTNQMLGSWTAVIAKWLYKKKLIVRTGYSLSLFSQKTSSIKFYLSKVIEKFAGKFADIIVVASDSEKILFGNNINKVTVIPNYVDIDLFKPLENKKNISKEISLLSVGRMEPQKNLGNLLLALKGLENIKLIMVGFGSLENKLKKIVKDNNLNVEFLGNVPHNELPKYFNNADIFVLPSLYEGNPKVLLEAMACGIPVLATKVDGISATVTHLRDAFLTEIDSVSLRGGIEILLNDLALRERIGHGARQTILNCYSLDKIINLELKNY</sequence>
<evidence type="ECO:0000313" key="2">
    <source>
        <dbReference type="EMBL" id="OGH94952.1"/>
    </source>
</evidence>
<dbReference type="STRING" id="1798709.A2538_04665"/>
<dbReference type="Pfam" id="PF00534">
    <property type="entry name" value="Glycos_transf_1"/>
    <property type="match status" value="1"/>
</dbReference>
<dbReference type="AlphaFoldDB" id="A0A1F6PFK7"/>
<protein>
    <recommendedName>
        <fullName evidence="1">Glycosyl transferase family 1 domain-containing protein</fullName>
    </recommendedName>
</protein>
<reference evidence="2 3" key="1">
    <citation type="journal article" date="2016" name="Nat. Commun.">
        <title>Thousands of microbial genomes shed light on interconnected biogeochemical processes in an aquifer system.</title>
        <authorList>
            <person name="Anantharaman K."/>
            <person name="Brown C.T."/>
            <person name="Hug L.A."/>
            <person name="Sharon I."/>
            <person name="Castelle C.J."/>
            <person name="Probst A.J."/>
            <person name="Thomas B.C."/>
            <person name="Singh A."/>
            <person name="Wilkins M.J."/>
            <person name="Karaoz U."/>
            <person name="Brodie E.L."/>
            <person name="Williams K.H."/>
            <person name="Hubbard S.S."/>
            <person name="Banfield J.F."/>
        </authorList>
    </citation>
    <scope>NUCLEOTIDE SEQUENCE [LARGE SCALE GENOMIC DNA]</scope>
</reference>
<dbReference type="Gene3D" id="3.40.50.2000">
    <property type="entry name" value="Glycogen Phosphorylase B"/>
    <property type="match status" value="2"/>
</dbReference>
<feature type="domain" description="Glycosyl transferase family 1" evidence="1">
    <location>
        <begin position="222"/>
        <end position="377"/>
    </location>
</feature>
<gene>
    <name evidence="2" type="ORF">A2538_04665</name>
</gene>
<dbReference type="GO" id="GO:0016757">
    <property type="term" value="F:glycosyltransferase activity"/>
    <property type="evidence" value="ECO:0007669"/>
    <property type="project" value="InterPro"/>
</dbReference>
<accession>A0A1F6PFK7</accession>
<proteinExistence type="predicted"/>